<dbReference type="OrthoDB" id="2906785at2"/>
<proteinExistence type="predicted"/>
<dbReference type="EMBL" id="WNHB01000009">
    <property type="protein sequence ID" value="MTT31791.1"/>
    <property type="molecule type" value="Genomic_DNA"/>
</dbReference>
<dbReference type="RefSeq" id="WP_155218174.1">
    <property type="nucleotide sequence ID" value="NZ_WNHB01000009.1"/>
</dbReference>
<dbReference type="Gene3D" id="3.30.160.250">
    <property type="match status" value="1"/>
</dbReference>
<keyword evidence="2" id="KW-1185">Reference proteome</keyword>
<comment type="caution">
    <text evidence="1">The sequence shown here is derived from an EMBL/GenBank/DDBJ whole genome shotgun (WGS) entry which is preliminary data.</text>
</comment>
<protein>
    <submittedName>
        <fullName evidence="1">Uncharacterized protein</fullName>
    </submittedName>
</protein>
<dbReference type="SUPFAM" id="SSF143100">
    <property type="entry name" value="TTHA1013/TTHA0281-like"/>
    <property type="match status" value="1"/>
</dbReference>
<dbReference type="AlphaFoldDB" id="A0A6N8CP71"/>
<sequence>MNKDSEDLDFLQELAKKISKRSKQASPISIEEVFDLFSDTLNNMTHFRSIEVPIFVPFIIEKEDGIFTARCRSYCNCRGMGYTEEEAIEKLKKDIDLYNKSLIETEKRMRLENIVNRTFGKDFL</sequence>
<name>A0A6N8CP71_9BACI</name>
<evidence type="ECO:0000313" key="1">
    <source>
        <dbReference type="EMBL" id="MTT31791.1"/>
    </source>
</evidence>
<reference evidence="1 2" key="1">
    <citation type="submission" date="2019-11" db="EMBL/GenBank/DDBJ databases">
        <title>Terrilactibacillus tamarindus sp. nov. BCM23-1 isolated from bark of Tamarindus indica.</title>
        <authorList>
            <person name="Kingkaew E."/>
            <person name="Tanasupawat S."/>
        </authorList>
    </citation>
    <scope>NUCLEOTIDE SEQUENCE [LARGE SCALE GENOMIC DNA]</scope>
    <source>
        <strain evidence="1 2">BCM23-1</strain>
    </source>
</reference>
<evidence type="ECO:0000313" key="2">
    <source>
        <dbReference type="Proteomes" id="UP000440978"/>
    </source>
</evidence>
<dbReference type="InterPro" id="IPR035069">
    <property type="entry name" value="TTHA1013/TTHA0281-like"/>
</dbReference>
<accession>A0A6N8CP71</accession>
<gene>
    <name evidence="1" type="ORF">GMB86_07165</name>
</gene>
<organism evidence="1 2">
    <name type="scientific">Terrilactibacillus tamarindi</name>
    <dbReference type="NCBI Taxonomy" id="2599694"/>
    <lineage>
        <taxon>Bacteria</taxon>
        <taxon>Bacillati</taxon>
        <taxon>Bacillota</taxon>
        <taxon>Bacilli</taxon>
        <taxon>Bacillales</taxon>
        <taxon>Bacillaceae</taxon>
        <taxon>Terrilactibacillus</taxon>
    </lineage>
</organism>
<dbReference type="Proteomes" id="UP000440978">
    <property type="component" value="Unassembled WGS sequence"/>
</dbReference>